<dbReference type="CDD" id="cd01949">
    <property type="entry name" value="GGDEF"/>
    <property type="match status" value="1"/>
</dbReference>
<organism evidence="7 8">
    <name type="scientific">Pseudomonas oryzae</name>
    <dbReference type="NCBI Taxonomy" id="1392877"/>
    <lineage>
        <taxon>Bacteria</taxon>
        <taxon>Pseudomonadati</taxon>
        <taxon>Pseudomonadota</taxon>
        <taxon>Gammaproteobacteria</taxon>
        <taxon>Pseudomonadales</taxon>
        <taxon>Pseudomonadaceae</taxon>
        <taxon>Pseudomonas</taxon>
    </lineage>
</organism>
<dbReference type="Pfam" id="PF00990">
    <property type="entry name" value="GGDEF"/>
    <property type="match status" value="1"/>
</dbReference>
<dbReference type="PANTHER" id="PTHR45138:SF9">
    <property type="entry name" value="DIGUANYLATE CYCLASE DGCM-RELATED"/>
    <property type="match status" value="1"/>
</dbReference>
<dbReference type="PANTHER" id="PTHR45138">
    <property type="entry name" value="REGULATORY COMPONENTS OF SENSORY TRANSDUCTION SYSTEM"/>
    <property type="match status" value="1"/>
</dbReference>
<feature type="domain" description="GGDEF" evidence="6">
    <location>
        <begin position="255"/>
        <end position="393"/>
    </location>
</feature>
<evidence type="ECO:0000256" key="5">
    <source>
        <dbReference type="SAM" id="Phobius"/>
    </source>
</evidence>
<dbReference type="RefSeq" id="WP_090347800.1">
    <property type="nucleotide sequence ID" value="NZ_LT629751.1"/>
</dbReference>
<reference evidence="8" key="1">
    <citation type="submission" date="2016-10" db="EMBL/GenBank/DDBJ databases">
        <authorList>
            <person name="Varghese N."/>
            <person name="Submissions S."/>
        </authorList>
    </citation>
    <scope>NUCLEOTIDE SEQUENCE [LARGE SCALE GENOMIC DNA]</scope>
    <source>
        <strain evidence="8">KCTC 32247</strain>
    </source>
</reference>
<keyword evidence="8" id="KW-1185">Reference proteome</keyword>
<keyword evidence="5" id="KW-1133">Transmembrane helix</keyword>
<dbReference type="InterPro" id="IPR029787">
    <property type="entry name" value="Nucleotide_cyclase"/>
</dbReference>
<evidence type="ECO:0000256" key="1">
    <source>
        <dbReference type="ARBA" id="ARBA00001946"/>
    </source>
</evidence>
<comment type="catalytic activity">
    <reaction evidence="4">
        <text>2 GTP = 3',3'-c-di-GMP + 2 diphosphate</text>
        <dbReference type="Rhea" id="RHEA:24898"/>
        <dbReference type="ChEBI" id="CHEBI:33019"/>
        <dbReference type="ChEBI" id="CHEBI:37565"/>
        <dbReference type="ChEBI" id="CHEBI:58805"/>
        <dbReference type="EC" id="2.7.7.65"/>
    </reaction>
</comment>
<name>A0A1H1NVL9_9PSED</name>
<feature type="transmembrane region" description="Helical" evidence="5">
    <location>
        <begin position="40"/>
        <end position="58"/>
    </location>
</feature>
<dbReference type="GO" id="GO:0043709">
    <property type="term" value="P:cell adhesion involved in single-species biofilm formation"/>
    <property type="evidence" value="ECO:0007669"/>
    <property type="project" value="TreeGrafter"/>
</dbReference>
<dbReference type="PROSITE" id="PS50887">
    <property type="entry name" value="GGDEF"/>
    <property type="match status" value="1"/>
</dbReference>
<dbReference type="GO" id="GO:1902201">
    <property type="term" value="P:negative regulation of bacterial-type flagellum-dependent cell motility"/>
    <property type="evidence" value="ECO:0007669"/>
    <property type="project" value="TreeGrafter"/>
</dbReference>
<feature type="transmembrane region" description="Helical" evidence="5">
    <location>
        <begin position="100"/>
        <end position="118"/>
    </location>
</feature>
<dbReference type="SUPFAM" id="SSF55073">
    <property type="entry name" value="Nucleotide cyclase"/>
    <property type="match status" value="1"/>
</dbReference>
<feature type="transmembrane region" description="Helical" evidence="5">
    <location>
        <begin position="130"/>
        <end position="163"/>
    </location>
</feature>
<proteinExistence type="predicted"/>
<keyword evidence="5" id="KW-0472">Membrane</keyword>
<comment type="cofactor">
    <cofactor evidence="1">
        <name>Mg(2+)</name>
        <dbReference type="ChEBI" id="CHEBI:18420"/>
    </cofactor>
</comment>
<evidence type="ECO:0000313" key="8">
    <source>
        <dbReference type="Proteomes" id="UP000243359"/>
    </source>
</evidence>
<dbReference type="GO" id="GO:0005886">
    <property type="term" value="C:plasma membrane"/>
    <property type="evidence" value="ECO:0007669"/>
    <property type="project" value="UniProtKB-SubCell"/>
</dbReference>
<dbReference type="AlphaFoldDB" id="A0A1H1NVL9"/>
<evidence type="ECO:0000259" key="6">
    <source>
        <dbReference type="PROSITE" id="PS50887"/>
    </source>
</evidence>
<dbReference type="Gene3D" id="3.30.70.270">
    <property type="match status" value="1"/>
</dbReference>
<dbReference type="EMBL" id="LT629751">
    <property type="protein sequence ID" value="SDS02409.1"/>
    <property type="molecule type" value="Genomic_DNA"/>
</dbReference>
<dbReference type="InterPro" id="IPR000160">
    <property type="entry name" value="GGDEF_dom"/>
</dbReference>
<evidence type="ECO:0000256" key="3">
    <source>
        <dbReference type="ARBA" id="ARBA00012528"/>
    </source>
</evidence>
<evidence type="ECO:0000256" key="2">
    <source>
        <dbReference type="ARBA" id="ARBA00004533"/>
    </source>
</evidence>
<evidence type="ECO:0000313" key="7">
    <source>
        <dbReference type="EMBL" id="SDS02409.1"/>
    </source>
</evidence>
<dbReference type="FunFam" id="3.30.70.270:FF:000001">
    <property type="entry name" value="Diguanylate cyclase domain protein"/>
    <property type="match status" value="1"/>
</dbReference>
<dbReference type="EC" id="2.7.7.65" evidence="3"/>
<keyword evidence="5" id="KW-0812">Transmembrane</keyword>
<protein>
    <recommendedName>
        <fullName evidence="3">diguanylate cyclase</fullName>
        <ecNumber evidence="3">2.7.7.65</ecNumber>
    </recommendedName>
</protein>
<dbReference type="STRING" id="1392877.SAMN05216221_0892"/>
<dbReference type="GO" id="GO:0052621">
    <property type="term" value="F:diguanylate cyclase activity"/>
    <property type="evidence" value="ECO:0007669"/>
    <property type="project" value="UniProtKB-EC"/>
</dbReference>
<dbReference type="InterPro" id="IPR050469">
    <property type="entry name" value="Diguanylate_Cyclase"/>
</dbReference>
<dbReference type="Proteomes" id="UP000243359">
    <property type="component" value="Chromosome I"/>
</dbReference>
<feature type="transmembrane region" description="Helical" evidence="5">
    <location>
        <begin position="175"/>
        <end position="195"/>
    </location>
</feature>
<dbReference type="NCBIfam" id="TIGR00254">
    <property type="entry name" value="GGDEF"/>
    <property type="match status" value="1"/>
</dbReference>
<comment type="subcellular location">
    <subcellularLocation>
        <location evidence="2">Cell inner membrane</location>
    </subcellularLocation>
</comment>
<accession>A0A1H1NVL9</accession>
<sequence>MSNAAERHSIQRLIGSPRAPIPLDLRDAFHRYQLDQHRRFLLLINLLGQVAYFSYVAADALVIPDVFAESLLLRSTFLALSLPPVLALFRWSNNVRLLDLLLPGLILLAAIAWFDLLARSASPAVATYQYASVIFIVLANLCVRVCFLASLLLSLLISAVILHGVHSLSDGRGEAVLVFALVYLPVLLFSLFISWSNTLAGRRDFLHSLLDDMRSQALAKANERLQALAETDALTGIGNRRRFDQQAQHLWERGEPFALLLADIDHFKLYNDHYGHPAGDRCLAQVAAVLSSSLREGEHFVARYGGEEFAVLIATACPQTLERIAWRLVQGVQQLGLPHAHRPDGLDVVTLSMGGALSTSATVGSLEELLSLADARLYRAKHEGRNRPSIAEPS</sequence>
<dbReference type="SMART" id="SM00267">
    <property type="entry name" value="GGDEF"/>
    <property type="match status" value="1"/>
</dbReference>
<dbReference type="InterPro" id="IPR043128">
    <property type="entry name" value="Rev_trsase/Diguanyl_cyclase"/>
</dbReference>
<dbReference type="OrthoDB" id="9812260at2"/>
<evidence type="ECO:0000256" key="4">
    <source>
        <dbReference type="ARBA" id="ARBA00034247"/>
    </source>
</evidence>
<gene>
    <name evidence="7" type="ORF">SAMN05216221_0892</name>
</gene>